<evidence type="ECO:0000256" key="4">
    <source>
        <dbReference type="ARBA" id="ARBA00023326"/>
    </source>
</evidence>
<dbReference type="GO" id="GO:0045493">
    <property type="term" value="P:xylan catabolic process"/>
    <property type="evidence" value="ECO:0007669"/>
    <property type="project" value="UniProtKB-KW"/>
</dbReference>
<evidence type="ECO:0000256" key="2">
    <source>
        <dbReference type="ARBA" id="ARBA00023277"/>
    </source>
</evidence>
<keyword evidence="1 6" id="KW-0378">Hydrolase</keyword>
<dbReference type="PROSITE" id="PS51760">
    <property type="entry name" value="GH10_2"/>
    <property type="match status" value="1"/>
</dbReference>
<evidence type="ECO:0000313" key="9">
    <source>
        <dbReference type="Proteomes" id="UP000257136"/>
    </source>
</evidence>
<feature type="active site" description="Nucleophile" evidence="5">
    <location>
        <position position="261"/>
    </location>
</feature>
<dbReference type="EC" id="3.2.1.8" evidence="6"/>
<dbReference type="AlphaFoldDB" id="A0A3E0ER48"/>
<dbReference type="SUPFAM" id="SSF51445">
    <property type="entry name" value="(Trans)glycosidases"/>
    <property type="match status" value="1"/>
</dbReference>
<keyword evidence="8" id="KW-0858">Xylan degradation</keyword>
<dbReference type="InterPro" id="IPR017853">
    <property type="entry name" value="GH"/>
</dbReference>
<evidence type="ECO:0000313" key="8">
    <source>
        <dbReference type="EMBL" id="REG99626.1"/>
    </source>
</evidence>
<accession>A0A3E0ER48</accession>
<reference evidence="8 9" key="1">
    <citation type="submission" date="2018-08" db="EMBL/GenBank/DDBJ databases">
        <title>Genomic Encyclopedia of Archaeal and Bacterial Type Strains, Phase II (KMG-II): from individual species to whole genera.</title>
        <authorList>
            <person name="Goeker M."/>
        </authorList>
    </citation>
    <scope>NUCLEOTIDE SEQUENCE [LARGE SCALE GENOMIC DNA]</scope>
    <source>
        <strain evidence="8 9">DSM 100880</strain>
    </source>
</reference>
<gene>
    <name evidence="8" type="ORF">C8P67_104251</name>
</gene>
<dbReference type="PRINTS" id="PR00134">
    <property type="entry name" value="GLHYDRLASE10"/>
</dbReference>
<dbReference type="EMBL" id="QUNI01000004">
    <property type="protein sequence ID" value="REG99626.1"/>
    <property type="molecule type" value="Genomic_DNA"/>
</dbReference>
<keyword evidence="3 6" id="KW-0326">Glycosidase</keyword>
<evidence type="ECO:0000256" key="6">
    <source>
        <dbReference type="RuleBase" id="RU361174"/>
    </source>
</evidence>
<dbReference type="PROSITE" id="PS51257">
    <property type="entry name" value="PROKAR_LIPOPROTEIN"/>
    <property type="match status" value="1"/>
</dbReference>
<keyword evidence="9" id="KW-1185">Reference proteome</keyword>
<dbReference type="SMART" id="SM00633">
    <property type="entry name" value="Glyco_10"/>
    <property type="match status" value="1"/>
</dbReference>
<evidence type="ECO:0000256" key="1">
    <source>
        <dbReference type="ARBA" id="ARBA00022801"/>
    </source>
</evidence>
<name>A0A3E0ER48_9FLAO</name>
<dbReference type="InterPro" id="IPR031158">
    <property type="entry name" value="GH10_AS"/>
</dbReference>
<dbReference type="OrthoDB" id="9809277at2"/>
<comment type="catalytic activity">
    <reaction evidence="6">
        <text>Endohydrolysis of (1-&gt;4)-beta-D-xylosidic linkages in xylans.</text>
        <dbReference type="EC" id="3.2.1.8"/>
    </reaction>
</comment>
<dbReference type="PANTHER" id="PTHR31490">
    <property type="entry name" value="GLYCOSYL HYDROLASE"/>
    <property type="match status" value="1"/>
</dbReference>
<dbReference type="Gene3D" id="3.20.20.80">
    <property type="entry name" value="Glycosidases"/>
    <property type="match status" value="1"/>
</dbReference>
<dbReference type="GO" id="GO:0031176">
    <property type="term" value="F:endo-1,4-beta-xylanase activity"/>
    <property type="evidence" value="ECO:0007669"/>
    <property type="project" value="UniProtKB-EC"/>
</dbReference>
<evidence type="ECO:0000259" key="7">
    <source>
        <dbReference type="PROSITE" id="PS51760"/>
    </source>
</evidence>
<evidence type="ECO:0000256" key="5">
    <source>
        <dbReference type="PROSITE-ProRule" id="PRU10061"/>
    </source>
</evidence>
<keyword evidence="2 6" id="KW-0119">Carbohydrate metabolism</keyword>
<dbReference type="InterPro" id="IPR044846">
    <property type="entry name" value="GH10"/>
</dbReference>
<dbReference type="Pfam" id="PF00331">
    <property type="entry name" value="Glyco_hydro_10"/>
    <property type="match status" value="1"/>
</dbReference>
<dbReference type="Proteomes" id="UP000257136">
    <property type="component" value="Unassembled WGS sequence"/>
</dbReference>
<dbReference type="InterPro" id="IPR001000">
    <property type="entry name" value="GH10_dom"/>
</dbReference>
<dbReference type="PROSITE" id="PS00591">
    <property type="entry name" value="GH10_1"/>
    <property type="match status" value="1"/>
</dbReference>
<comment type="similarity">
    <text evidence="6">Belongs to the glycosyl hydrolase 10 (cellulase F) family.</text>
</comment>
<sequence length="384" mass="44106">MKIIDSYLIFVFLVLSGSCNSQNTRSSSSSLKNSFKGDFYIGTALNINQIEEKDAKADALIRKEFNAITAENCMKSMFVHPSKDKYDFAMTDKFVAYGEKNKMFIHGHTLIWHSQLAPWMAEIKDNTEMKIFMKDHITTIVSKYKGRINSWDVVNEALNEDGTLRKSVFYNTLGDSYLADSFRLAALADPKVDLYYNDYNICEPKKREGVIELVKNIQAHGGKIDGVGIQGHWRLESPSIEEIEKSILAYSELGLKVAFTELDITVLPNPWDLKGADVNQNFEGSTKMNPYPEKLPDSIQAKLADRYASIFKLFLKYKDKISRITFWGVHDGQSWLNDWPIKERTNYPLLFDSKLRPKKAYYKVVELKEVKKQRINNKGIDLKN</sequence>
<evidence type="ECO:0000256" key="3">
    <source>
        <dbReference type="ARBA" id="ARBA00023295"/>
    </source>
</evidence>
<proteinExistence type="inferred from homology"/>
<comment type="caution">
    <text evidence="8">The sequence shown here is derived from an EMBL/GenBank/DDBJ whole genome shotgun (WGS) entry which is preliminary data.</text>
</comment>
<protein>
    <recommendedName>
        <fullName evidence="6">Beta-xylanase</fullName>
        <ecNumber evidence="6">3.2.1.8</ecNumber>
    </recommendedName>
</protein>
<dbReference type="PANTHER" id="PTHR31490:SF90">
    <property type="entry name" value="ENDO-1,4-BETA-XYLANASE A"/>
    <property type="match status" value="1"/>
</dbReference>
<feature type="domain" description="GH10" evidence="7">
    <location>
        <begin position="25"/>
        <end position="367"/>
    </location>
</feature>
<organism evidence="8 9">
    <name type="scientific">Flavobacterium aquicola</name>
    <dbReference type="NCBI Taxonomy" id="1682742"/>
    <lineage>
        <taxon>Bacteria</taxon>
        <taxon>Pseudomonadati</taxon>
        <taxon>Bacteroidota</taxon>
        <taxon>Flavobacteriia</taxon>
        <taxon>Flavobacteriales</taxon>
        <taxon>Flavobacteriaceae</taxon>
        <taxon>Flavobacterium</taxon>
    </lineage>
</organism>
<keyword evidence="4 6" id="KW-0624">Polysaccharide degradation</keyword>
<dbReference type="RefSeq" id="WP_115812414.1">
    <property type="nucleotide sequence ID" value="NZ_QUNI01000004.1"/>
</dbReference>